<protein>
    <submittedName>
        <fullName evidence="3">Secreted cytidine and deoxycytidylate deaminase</fullName>
    </submittedName>
</protein>
<dbReference type="GeneID" id="29002160"/>
<dbReference type="PANTHER" id="PTHR11079">
    <property type="entry name" value="CYTOSINE DEAMINASE FAMILY MEMBER"/>
    <property type="match status" value="1"/>
</dbReference>
<organism evidence="3 4">
    <name type="scientific">Phycomyces blakesleeanus (strain ATCC 8743b / DSM 1359 / FGSC 10004 / NBRC 33097 / NRRL 1555)</name>
    <dbReference type="NCBI Taxonomy" id="763407"/>
    <lineage>
        <taxon>Eukaryota</taxon>
        <taxon>Fungi</taxon>
        <taxon>Fungi incertae sedis</taxon>
        <taxon>Mucoromycota</taxon>
        <taxon>Mucoromycotina</taxon>
        <taxon>Mucoromycetes</taxon>
        <taxon>Mucorales</taxon>
        <taxon>Phycomycetaceae</taxon>
        <taxon>Phycomyces</taxon>
    </lineage>
</organism>
<dbReference type="FunCoup" id="A0A167LLW9">
    <property type="interactions" value="157"/>
</dbReference>
<dbReference type="InterPro" id="IPR016193">
    <property type="entry name" value="Cytidine_deaminase-like"/>
</dbReference>
<gene>
    <name evidence="3" type="ORF">PHYBLDRAFT_64201</name>
</gene>
<dbReference type="RefSeq" id="XP_018288757.1">
    <property type="nucleotide sequence ID" value="XM_018441254.1"/>
</dbReference>
<dbReference type="Proteomes" id="UP000077315">
    <property type="component" value="Unassembled WGS sequence"/>
</dbReference>
<name>A0A167LLW9_PHYB8</name>
<dbReference type="Pfam" id="PF00383">
    <property type="entry name" value="dCMP_cyt_deam_1"/>
    <property type="match status" value="1"/>
</dbReference>
<dbReference type="PROSITE" id="PS51747">
    <property type="entry name" value="CYT_DCMP_DEAMINASES_2"/>
    <property type="match status" value="1"/>
</dbReference>
<dbReference type="GO" id="GO:0052717">
    <property type="term" value="F:tRNA-specific adenosine-34 deaminase activity"/>
    <property type="evidence" value="ECO:0007669"/>
    <property type="project" value="TreeGrafter"/>
</dbReference>
<dbReference type="OrthoDB" id="408702at2759"/>
<evidence type="ECO:0000259" key="2">
    <source>
        <dbReference type="PROSITE" id="PS51747"/>
    </source>
</evidence>
<dbReference type="VEuPathDB" id="FungiDB:PHYBLDRAFT_64201"/>
<accession>A0A167LLW9</accession>
<feature type="signal peptide" evidence="1">
    <location>
        <begin position="1"/>
        <end position="22"/>
    </location>
</feature>
<dbReference type="EMBL" id="KV440987">
    <property type="protein sequence ID" value="OAD70717.1"/>
    <property type="molecule type" value="Genomic_DNA"/>
</dbReference>
<proteinExistence type="predicted"/>
<dbReference type="PANTHER" id="PTHR11079:SF203">
    <property type="entry name" value="CMP_DCMP-TYPE DEAMINASE DOMAIN-CONTAINING PROTEIN"/>
    <property type="match status" value="1"/>
</dbReference>
<dbReference type="STRING" id="763407.A0A167LLW9"/>
<evidence type="ECO:0000256" key="1">
    <source>
        <dbReference type="SAM" id="SignalP"/>
    </source>
</evidence>
<dbReference type="GO" id="GO:0002100">
    <property type="term" value="P:tRNA wobble adenosine to inosine editing"/>
    <property type="evidence" value="ECO:0007669"/>
    <property type="project" value="TreeGrafter"/>
</dbReference>
<sequence length="230" mass="25443">MTAISITLLAFIVACLLQLANANPCKLLTDQSELDSCYMREALNFALLENPRLPFGALIVDHTTNDISCYGVNSDRKDALLHGESAAFLNCTELYPSPTGNDARDPGLDYSKHTLYTTGEPCPMCSAQSFYRGITRVVWGTSIPDINKSGSYQLYIRANDVLASAKAGGGGPYSKIPKIEGGILKDECDRAFWCSFTSFRSTNYYKWMSELGEDEYIKNRNERFNCTASS</sequence>
<reference evidence="4" key="1">
    <citation type="submission" date="2015-06" db="EMBL/GenBank/DDBJ databases">
        <title>Expansion of signal transduction pathways in fungi by whole-genome duplication.</title>
        <authorList>
            <consortium name="DOE Joint Genome Institute"/>
            <person name="Corrochano L.M."/>
            <person name="Kuo A."/>
            <person name="Marcet-Houben M."/>
            <person name="Polaino S."/>
            <person name="Salamov A."/>
            <person name="Villalobos J.M."/>
            <person name="Alvarez M.I."/>
            <person name="Avalos J."/>
            <person name="Benito E.P."/>
            <person name="Benoit I."/>
            <person name="Burger G."/>
            <person name="Camino L.P."/>
            <person name="Canovas D."/>
            <person name="Cerda-Olmedo E."/>
            <person name="Cheng J.-F."/>
            <person name="Dominguez A."/>
            <person name="Elias M."/>
            <person name="Eslava A.P."/>
            <person name="Glaser F."/>
            <person name="Grimwood J."/>
            <person name="Gutierrez G."/>
            <person name="Heitman J."/>
            <person name="Henrissat B."/>
            <person name="Iturriaga E.A."/>
            <person name="Lang B.F."/>
            <person name="Lavin J.L."/>
            <person name="Lee S."/>
            <person name="Li W."/>
            <person name="Lindquist E."/>
            <person name="Lopez-Garcia S."/>
            <person name="Luque E.M."/>
            <person name="Marcos A.T."/>
            <person name="Martin J."/>
            <person name="McCluskey K."/>
            <person name="Medina H.R."/>
            <person name="Miralles-Duran A."/>
            <person name="Miyazaki A."/>
            <person name="Munoz-Torres E."/>
            <person name="Oguiza J.A."/>
            <person name="Ohm R."/>
            <person name="Olmedo M."/>
            <person name="Orejas M."/>
            <person name="Ortiz-Castellanos L."/>
            <person name="Pisabarro A.G."/>
            <person name="Rodriguez-Romero J."/>
            <person name="Ruiz-Herrera J."/>
            <person name="Ruiz-Vazquez R."/>
            <person name="Sanz C."/>
            <person name="Schackwitz W."/>
            <person name="Schmutz J."/>
            <person name="Shahriari M."/>
            <person name="Shelest E."/>
            <person name="Silva-Franco F."/>
            <person name="Soanes D."/>
            <person name="Syed K."/>
            <person name="Tagua V.G."/>
            <person name="Talbot N.J."/>
            <person name="Thon M."/>
            <person name="De vries R.P."/>
            <person name="Wiebenga A."/>
            <person name="Yadav J.S."/>
            <person name="Braun E.L."/>
            <person name="Baker S."/>
            <person name="Garre V."/>
            <person name="Horwitz B."/>
            <person name="Torres-Martinez S."/>
            <person name="Idnurm A."/>
            <person name="Herrera-Estrella A."/>
            <person name="Gabaldon T."/>
            <person name="Grigoriev I.V."/>
        </authorList>
    </citation>
    <scope>NUCLEOTIDE SEQUENCE [LARGE SCALE GENOMIC DNA]</scope>
    <source>
        <strain evidence="4">NRRL 1555(-)</strain>
    </source>
</reference>
<dbReference type="AlphaFoldDB" id="A0A167LLW9"/>
<dbReference type="InterPro" id="IPR002125">
    <property type="entry name" value="CMP_dCMP_dom"/>
</dbReference>
<feature type="domain" description="CMP/dCMP-type deaminase" evidence="2">
    <location>
        <begin position="30"/>
        <end position="162"/>
    </location>
</feature>
<dbReference type="InParanoid" id="A0A167LLW9"/>
<evidence type="ECO:0000313" key="3">
    <source>
        <dbReference type="EMBL" id="OAD70717.1"/>
    </source>
</evidence>
<keyword evidence="1" id="KW-0732">Signal</keyword>
<feature type="chain" id="PRO_5007889906" evidence="1">
    <location>
        <begin position="23"/>
        <end position="230"/>
    </location>
</feature>
<dbReference type="SUPFAM" id="SSF53927">
    <property type="entry name" value="Cytidine deaminase-like"/>
    <property type="match status" value="1"/>
</dbReference>
<dbReference type="CDD" id="cd01285">
    <property type="entry name" value="nucleoside_deaminase"/>
    <property type="match status" value="1"/>
</dbReference>
<dbReference type="Gene3D" id="3.40.140.10">
    <property type="entry name" value="Cytidine Deaminase, domain 2"/>
    <property type="match status" value="1"/>
</dbReference>
<evidence type="ECO:0000313" key="4">
    <source>
        <dbReference type="Proteomes" id="UP000077315"/>
    </source>
</evidence>
<keyword evidence="4" id="KW-1185">Reference proteome</keyword>